<evidence type="ECO:0000313" key="2">
    <source>
        <dbReference type="EMBL" id="KAK2195782.1"/>
    </source>
</evidence>
<dbReference type="EMBL" id="JALLKP010000003">
    <property type="protein sequence ID" value="KAK2195782.1"/>
    <property type="molecule type" value="Genomic_DNA"/>
</dbReference>
<organism evidence="2 3">
    <name type="scientific">Babesia duncani</name>
    <dbReference type="NCBI Taxonomy" id="323732"/>
    <lineage>
        <taxon>Eukaryota</taxon>
        <taxon>Sar</taxon>
        <taxon>Alveolata</taxon>
        <taxon>Apicomplexa</taxon>
        <taxon>Aconoidasida</taxon>
        <taxon>Piroplasmida</taxon>
        <taxon>Babesiidae</taxon>
        <taxon>Babesia</taxon>
    </lineage>
</organism>
<feature type="region of interest" description="Disordered" evidence="1">
    <location>
        <begin position="1"/>
        <end position="110"/>
    </location>
</feature>
<dbReference type="GO" id="GO:0000462">
    <property type="term" value="P:maturation of SSU-rRNA from tricistronic rRNA transcript (SSU-rRNA, 5.8S rRNA, LSU-rRNA)"/>
    <property type="evidence" value="ECO:0007669"/>
    <property type="project" value="TreeGrafter"/>
</dbReference>
<evidence type="ECO:0000313" key="3">
    <source>
        <dbReference type="Proteomes" id="UP001214638"/>
    </source>
</evidence>
<accession>A0AAD9PJU4</accession>
<gene>
    <name evidence="2" type="ORF">BdWA1_002376</name>
</gene>
<dbReference type="Proteomes" id="UP001214638">
    <property type="component" value="Unassembled WGS sequence"/>
</dbReference>
<dbReference type="InterPro" id="IPR007146">
    <property type="entry name" value="Sas10/Utp3/C1D"/>
</dbReference>
<evidence type="ECO:0000256" key="1">
    <source>
        <dbReference type="SAM" id="MobiDB-lite"/>
    </source>
</evidence>
<feature type="compositionally biased region" description="Acidic residues" evidence="1">
    <location>
        <begin position="57"/>
        <end position="81"/>
    </location>
</feature>
<sequence>MAKEISKGRHDGVKTHRRNAVINVKNKSIISLNGSEDDDSEGEIDYASLNLPKAMSTEEEDDDIEEEDDDEDEDEDDESDEDRTNWGKDIQNYYEYGSEDDDEDDEDDDDINDRIKEANRITKELYENVQDDDAAIEEYEEKEKHTADITNFFDSLVSDLSQSLKKEAAVTSLPEGFSYWTEDEKQKFIEDEHPEFVALIQELKETSNVASKQILSLLNHPDMFKLCNKDGIDYLDIRNELMLLYVTYLCYYLLLKCHGVSIIDHLVIQRLLEIRMMLEKAKPIESRLQYQINKLVNDVGSSDGAELAPRLEDLEIEKGVGDIYKPPSSLPLLETDSYARHLKKQQRKAGSKKSADGDALEVDDDIKSSRTARLMKKFLERENLEMEAMKRYPMSKQEKKGLCLFTFSNVYRTTAIGATTKINERRLHIGSIWFNYIECGHG</sequence>
<dbReference type="AlphaFoldDB" id="A0AAD9PJU4"/>
<comment type="caution">
    <text evidence="2">The sequence shown here is derived from an EMBL/GenBank/DDBJ whole genome shotgun (WGS) entry which is preliminary data.</text>
</comment>
<feature type="compositionally biased region" description="Acidic residues" evidence="1">
    <location>
        <begin position="97"/>
        <end position="110"/>
    </location>
</feature>
<proteinExistence type="predicted"/>
<feature type="compositionally biased region" description="Basic and acidic residues" evidence="1">
    <location>
        <begin position="1"/>
        <end position="14"/>
    </location>
</feature>
<feature type="compositionally biased region" description="Acidic residues" evidence="1">
    <location>
        <begin position="35"/>
        <end position="44"/>
    </location>
</feature>
<protein>
    <submittedName>
        <fullName evidence="2">Sas10-Utp3-C1D</fullName>
    </submittedName>
</protein>
<name>A0AAD9PJU4_9APIC</name>
<dbReference type="GO" id="GO:0032040">
    <property type="term" value="C:small-subunit processome"/>
    <property type="evidence" value="ECO:0007669"/>
    <property type="project" value="TreeGrafter"/>
</dbReference>
<dbReference type="PANTHER" id="PTHR13237:SF8">
    <property type="entry name" value="SOMETHING ABOUT SILENCING PROTEIN 10"/>
    <property type="match status" value="1"/>
</dbReference>
<dbReference type="KEGG" id="bdw:94336674"/>
<keyword evidence="3" id="KW-1185">Reference proteome</keyword>
<dbReference type="Pfam" id="PF04000">
    <property type="entry name" value="Sas10_Utp3"/>
    <property type="match status" value="1"/>
</dbReference>
<reference evidence="2" key="1">
    <citation type="journal article" date="2023" name="Nat. Microbiol.">
        <title>Babesia duncani multi-omics identifies virulence factors and drug targets.</title>
        <authorList>
            <person name="Singh P."/>
            <person name="Lonardi S."/>
            <person name="Liang Q."/>
            <person name="Vydyam P."/>
            <person name="Khabirova E."/>
            <person name="Fang T."/>
            <person name="Gihaz S."/>
            <person name="Thekkiniath J."/>
            <person name="Munshi M."/>
            <person name="Abel S."/>
            <person name="Ciampossin L."/>
            <person name="Batugedara G."/>
            <person name="Gupta M."/>
            <person name="Lu X.M."/>
            <person name="Lenz T."/>
            <person name="Chakravarty S."/>
            <person name="Cornillot E."/>
            <person name="Hu Y."/>
            <person name="Ma W."/>
            <person name="Gonzalez L.M."/>
            <person name="Sanchez S."/>
            <person name="Estrada K."/>
            <person name="Sanchez-Flores A."/>
            <person name="Montero E."/>
            <person name="Harb O.S."/>
            <person name="Le Roch K.G."/>
            <person name="Mamoun C.B."/>
        </authorList>
    </citation>
    <scope>NUCLEOTIDE SEQUENCE</scope>
    <source>
        <strain evidence="2">WA1</strain>
    </source>
</reference>
<dbReference type="GeneID" id="94336674"/>
<dbReference type="RefSeq" id="XP_067802625.1">
    <property type="nucleotide sequence ID" value="XM_067947403.1"/>
</dbReference>
<dbReference type="PANTHER" id="PTHR13237">
    <property type="entry name" value="SOMETHING ABOUT SILENCING PROTEIN 10-RELATED"/>
    <property type="match status" value="1"/>
</dbReference>